<name>A0A369KD36_9BACT</name>
<accession>A0A369KD36</accession>
<protein>
    <recommendedName>
        <fullName evidence="2">Apolipoprotein N-acyltransferase N-terminal domain-containing protein</fullName>
    </recommendedName>
</protein>
<dbReference type="SUPFAM" id="SSF56317">
    <property type="entry name" value="Carbon-nitrogen hydrolase"/>
    <property type="match status" value="1"/>
</dbReference>
<organism evidence="3 4">
    <name type="scientific">Candidatus Similichlamydia laticola</name>
    <dbReference type="NCBI Taxonomy" id="2170265"/>
    <lineage>
        <taxon>Bacteria</taxon>
        <taxon>Pseudomonadati</taxon>
        <taxon>Chlamydiota</taxon>
        <taxon>Chlamydiia</taxon>
        <taxon>Parachlamydiales</taxon>
        <taxon>Candidatus Parilichlamydiaceae</taxon>
        <taxon>Candidatus Similichlamydia</taxon>
    </lineage>
</organism>
<keyword evidence="1" id="KW-0472">Membrane</keyword>
<dbReference type="InterPro" id="IPR036526">
    <property type="entry name" value="C-N_Hydrolase_sf"/>
</dbReference>
<dbReference type="InterPro" id="IPR004563">
    <property type="entry name" value="Apolipo_AcylTrfase"/>
</dbReference>
<evidence type="ECO:0000313" key="4">
    <source>
        <dbReference type="Proteomes" id="UP000253816"/>
    </source>
</evidence>
<feature type="domain" description="Apolipoprotein N-acyltransferase N-terminal" evidence="2">
    <location>
        <begin position="9"/>
        <end position="166"/>
    </location>
</feature>
<dbReference type="PANTHER" id="PTHR38686:SF1">
    <property type="entry name" value="APOLIPOPROTEIN N-ACYLTRANSFERASE"/>
    <property type="match status" value="1"/>
</dbReference>
<evidence type="ECO:0000313" key="3">
    <source>
        <dbReference type="EMBL" id="RDB31370.1"/>
    </source>
</evidence>
<proteinExistence type="predicted"/>
<dbReference type="EMBL" id="QQBG01000017">
    <property type="protein sequence ID" value="RDB31370.1"/>
    <property type="molecule type" value="Genomic_DNA"/>
</dbReference>
<feature type="transmembrane region" description="Helical" evidence="1">
    <location>
        <begin position="77"/>
        <end position="101"/>
    </location>
</feature>
<gene>
    <name evidence="3" type="ORF">HAT2_00525</name>
</gene>
<dbReference type="Proteomes" id="UP000253816">
    <property type="component" value="Unassembled WGS sequence"/>
</dbReference>
<dbReference type="Gene3D" id="3.60.110.10">
    <property type="entry name" value="Carbon-nitrogen hydrolase"/>
    <property type="match status" value="1"/>
</dbReference>
<sequence length="486" mass="55539">MRFLLSFFCIALSFPPYFCSWIGLLALLGWTLFFFDWNALLYSSRRAVFWGWIWSLGIHFFWLRGVLHCDIGRVSSLLLWFGASFFYSLQFGCFLKVLLILKKRRSSLCCWTVASWWTFLEGIRLWIFDGVPLAFVGLSIASCSSFRQLTCLGGPLFLSHWTIWLSLSCAFSLLERRLRPSFILALLCLFVSRWGAFSPSRRESINLLIANTHFVPETCSHSVEEIWVDWLTSLLKSQGRSLLIFPENTWNSDIELPICLDQTNGLFLCSQKELLKEITKQCPYSILIGVVDGETAFSQPKGYLFSDGRLLDTFEKRYLIPGYEKPCFLKDNIGPSHRTFSFECCRAGVLFCWEALLPWPYEECLAEDADFFLVLSNYAVSRNSSCFFAYPFQLLQLYAQGFGLPIVYVTNCGVSGLSDSDGTILFCQPSPVTKGCHACDFLKVTLPVSYKTTVFSYLKTKGLLLSLVVGIFISTCFSQTNRKRRT</sequence>
<dbReference type="Pfam" id="PF20154">
    <property type="entry name" value="LNT_N"/>
    <property type="match status" value="1"/>
</dbReference>
<feature type="transmembrane region" description="Helical" evidence="1">
    <location>
        <begin position="14"/>
        <end position="35"/>
    </location>
</feature>
<keyword evidence="4" id="KW-1185">Reference proteome</keyword>
<feature type="transmembrane region" description="Helical" evidence="1">
    <location>
        <begin position="108"/>
        <end position="127"/>
    </location>
</feature>
<keyword evidence="1" id="KW-0812">Transmembrane</keyword>
<feature type="transmembrane region" description="Helical" evidence="1">
    <location>
        <begin position="181"/>
        <end position="197"/>
    </location>
</feature>
<feature type="transmembrane region" description="Helical" evidence="1">
    <location>
        <begin position="47"/>
        <end position="65"/>
    </location>
</feature>
<comment type="caution">
    <text evidence="3">The sequence shown here is derived from an EMBL/GenBank/DDBJ whole genome shotgun (WGS) entry which is preliminary data.</text>
</comment>
<dbReference type="AlphaFoldDB" id="A0A369KD36"/>
<keyword evidence="1" id="KW-1133">Transmembrane helix</keyword>
<evidence type="ECO:0000259" key="2">
    <source>
        <dbReference type="Pfam" id="PF20154"/>
    </source>
</evidence>
<dbReference type="PANTHER" id="PTHR38686">
    <property type="entry name" value="APOLIPOPROTEIN N-ACYLTRANSFERASE"/>
    <property type="match status" value="1"/>
</dbReference>
<dbReference type="GO" id="GO:0016410">
    <property type="term" value="F:N-acyltransferase activity"/>
    <property type="evidence" value="ECO:0007669"/>
    <property type="project" value="InterPro"/>
</dbReference>
<dbReference type="GO" id="GO:0042158">
    <property type="term" value="P:lipoprotein biosynthetic process"/>
    <property type="evidence" value="ECO:0007669"/>
    <property type="project" value="InterPro"/>
</dbReference>
<evidence type="ECO:0000256" key="1">
    <source>
        <dbReference type="SAM" id="Phobius"/>
    </source>
</evidence>
<dbReference type="GO" id="GO:0016020">
    <property type="term" value="C:membrane"/>
    <property type="evidence" value="ECO:0007669"/>
    <property type="project" value="InterPro"/>
</dbReference>
<reference evidence="3 4" key="1">
    <citation type="submission" date="2018-07" db="EMBL/GenBank/DDBJ databases">
        <title>Comparative genomics of the Candidatus Parilichlamydiaceae reveals evidence of convergent evolution and genome reduction in the phylum Chlamydiae.</title>
        <authorList>
            <person name="Taylor-Brown A."/>
            <person name="Polkinghorne A."/>
        </authorList>
    </citation>
    <scope>NUCLEOTIDE SEQUENCE [LARGE SCALE GENOMIC DNA]</scope>
    <source>
        <strain evidence="3 4">Hat2</strain>
    </source>
</reference>
<dbReference type="InterPro" id="IPR045378">
    <property type="entry name" value="LNT_N"/>
</dbReference>
<feature type="transmembrane region" description="Helical" evidence="1">
    <location>
        <begin position="156"/>
        <end position="174"/>
    </location>
</feature>